<keyword evidence="3 5" id="KW-0067">ATP-binding</keyword>
<evidence type="ECO:0000256" key="2">
    <source>
        <dbReference type="ARBA" id="ARBA00022741"/>
    </source>
</evidence>
<dbReference type="PANTHER" id="PTHR42734">
    <property type="entry name" value="METAL TRANSPORT SYSTEM ATP-BINDING PROTEIN TM_0124-RELATED"/>
    <property type="match status" value="1"/>
</dbReference>
<evidence type="ECO:0000313" key="6">
    <source>
        <dbReference type="Proteomes" id="UP000238916"/>
    </source>
</evidence>
<accession>A0A2U3JWS6</accession>
<dbReference type="InterPro" id="IPR003439">
    <property type="entry name" value="ABC_transporter-like_ATP-bd"/>
</dbReference>
<dbReference type="Gene3D" id="3.40.50.300">
    <property type="entry name" value="P-loop containing nucleotide triphosphate hydrolases"/>
    <property type="match status" value="1"/>
</dbReference>
<dbReference type="GO" id="GO:0016887">
    <property type="term" value="F:ATP hydrolysis activity"/>
    <property type="evidence" value="ECO:0007669"/>
    <property type="project" value="InterPro"/>
</dbReference>
<gene>
    <name evidence="5" type="ORF">SBF1_110019</name>
</gene>
<name>A0A2U3JWS6_9FIRM</name>
<keyword evidence="2" id="KW-0547">Nucleotide-binding</keyword>
<evidence type="ECO:0000256" key="1">
    <source>
        <dbReference type="ARBA" id="ARBA00022448"/>
    </source>
</evidence>
<evidence type="ECO:0000313" key="5">
    <source>
        <dbReference type="EMBL" id="SPF31893.1"/>
    </source>
</evidence>
<organism evidence="5 6">
    <name type="scientific">Candidatus Desulfosporosinus infrequens</name>
    <dbReference type="NCBI Taxonomy" id="2043169"/>
    <lineage>
        <taxon>Bacteria</taxon>
        <taxon>Bacillati</taxon>
        <taxon>Bacillota</taxon>
        <taxon>Clostridia</taxon>
        <taxon>Eubacteriales</taxon>
        <taxon>Desulfitobacteriaceae</taxon>
        <taxon>Desulfosporosinus</taxon>
    </lineage>
</organism>
<dbReference type="PANTHER" id="PTHR42734:SF19">
    <property type="entry name" value="IRON COMPOUNDS ABC TRANSPORTER, ATP-BINDING PROTEIN"/>
    <property type="match status" value="1"/>
</dbReference>
<dbReference type="CDD" id="cd03214">
    <property type="entry name" value="ABC_Iron-Siderophores_B12_Hemin"/>
    <property type="match status" value="1"/>
</dbReference>
<evidence type="ECO:0000259" key="4">
    <source>
        <dbReference type="PROSITE" id="PS50893"/>
    </source>
</evidence>
<keyword evidence="1" id="KW-0813">Transport</keyword>
<dbReference type="Pfam" id="PF00005">
    <property type="entry name" value="ABC_tran"/>
    <property type="match status" value="1"/>
</dbReference>
<dbReference type="InterPro" id="IPR017871">
    <property type="entry name" value="ABC_transporter-like_CS"/>
</dbReference>
<dbReference type="Proteomes" id="UP000238916">
    <property type="component" value="Unassembled WGS sequence"/>
</dbReference>
<sequence>MRFELKGIKCGYNNKAVLKGISFTMEPGEVLCVLGPNGTGKTTLFKTILGLIKPLEGEILFDGENSIHWSRSKMAQMIGYIPQAHNTSFPFGVMDMILMGRTAHLGNFASPTKKDRRIAEQAIDTLDISYLVNRIFTELSGGEKQLVLIARALAQEPKILVMDEPTSALDFGNQLKVLSQVRQLAHQGLTIIMASHVPDHAFFYATKVMLLNQGGLFGLGKANDIITEERLKELYGVNVKIIETGIKSDNDDDSEVRMCVPLQNNKSWGLK</sequence>
<dbReference type="InterPro" id="IPR003593">
    <property type="entry name" value="AAA+_ATPase"/>
</dbReference>
<dbReference type="OrthoDB" id="9799337at2"/>
<dbReference type="GO" id="GO:0005524">
    <property type="term" value="F:ATP binding"/>
    <property type="evidence" value="ECO:0007669"/>
    <property type="project" value="UniProtKB-KW"/>
</dbReference>
<dbReference type="PROSITE" id="PS50893">
    <property type="entry name" value="ABC_TRANSPORTER_2"/>
    <property type="match status" value="1"/>
</dbReference>
<proteinExistence type="predicted"/>
<dbReference type="InterPro" id="IPR027417">
    <property type="entry name" value="P-loop_NTPase"/>
</dbReference>
<dbReference type="SMART" id="SM00382">
    <property type="entry name" value="AAA"/>
    <property type="match status" value="1"/>
</dbReference>
<dbReference type="AlphaFoldDB" id="A0A2U3JWS6"/>
<dbReference type="InterPro" id="IPR050153">
    <property type="entry name" value="Metal_Ion_Import_ABC"/>
</dbReference>
<dbReference type="EMBL" id="OMOF01000013">
    <property type="protein sequence ID" value="SPF31893.1"/>
    <property type="molecule type" value="Genomic_DNA"/>
</dbReference>
<evidence type="ECO:0000256" key="3">
    <source>
        <dbReference type="ARBA" id="ARBA00022840"/>
    </source>
</evidence>
<reference evidence="6" key="1">
    <citation type="submission" date="2018-02" db="EMBL/GenBank/DDBJ databases">
        <authorList>
            <person name="Hausmann B."/>
        </authorList>
    </citation>
    <scope>NUCLEOTIDE SEQUENCE [LARGE SCALE GENOMIC DNA]</scope>
    <source>
        <strain evidence="6">Peat soil MAG SbF1</strain>
    </source>
</reference>
<feature type="domain" description="ABC transporter" evidence="4">
    <location>
        <begin position="3"/>
        <end position="238"/>
    </location>
</feature>
<dbReference type="SUPFAM" id="SSF52540">
    <property type="entry name" value="P-loop containing nucleoside triphosphate hydrolases"/>
    <property type="match status" value="1"/>
</dbReference>
<dbReference type="PROSITE" id="PS00211">
    <property type="entry name" value="ABC_TRANSPORTER_1"/>
    <property type="match status" value="1"/>
</dbReference>
<protein>
    <submittedName>
        <fullName evidence="5">Uncharacterized ABC transporter ATP-binding protein HI_1272</fullName>
    </submittedName>
</protein>
<dbReference type="FunFam" id="3.40.50.300:FF:000134">
    <property type="entry name" value="Iron-enterobactin ABC transporter ATP-binding protein"/>
    <property type="match status" value="1"/>
</dbReference>